<evidence type="ECO:0000313" key="4">
    <source>
        <dbReference type="Proteomes" id="UP001231370"/>
    </source>
</evidence>
<reference evidence="3 4" key="1">
    <citation type="submission" date="2023-01" db="EMBL/GenBank/DDBJ databases">
        <title>Novel diversity within Roseofilum (Cyanobacteria; Desertifilaceae) from marine benthic mats with descriptions of four novel species.</title>
        <authorList>
            <person name="Wang Y."/>
            <person name="Berthold D.E."/>
            <person name="Hu J."/>
            <person name="Lefler F.W."/>
            <person name="Laughinghouse H.D. IV."/>
        </authorList>
    </citation>
    <scope>NUCLEOTIDE SEQUENCE [LARGE SCALE GENOMIC DNA]</scope>
    <source>
        <strain evidence="3 4">BLCC-M91</strain>
    </source>
</reference>
<organism evidence="3 4">
    <name type="scientific">Roseofilum halophilum BLCC-M91</name>
    <dbReference type="NCBI Taxonomy" id="3022259"/>
    <lineage>
        <taxon>Bacteria</taxon>
        <taxon>Bacillati</taxon>
        <taxon>Cyanobacteriota</taxon>
        <taxon>Cyanophyceae</taxon>
        <taxon>Desertifilales</taxon>
        <taxon>Desertifilaceae</taxon>
        <taxon>Roseofilum</taxon>
        <taxon>Roseofilum halophilum</taxon>
    </lineage>
</organism>
<dbReference type="InterPro" id="IPR021437">
    <property type="entry name" value="DUF3086"/>
</dbReference>
<sequence>MNTDPLNPWDSNPETPETPVPESEASVSEKTEESGDRQEDNPADETVENPNPETGNTLLPLQLDTKTPDHPEPREEIAATDEGRDRGEGLEDRDSEPPRDEEVDAWQARIEDLRFIEQALQNQVEELRQEATTLQEQLESQQAAMGQLVQAGLSELEHRKHKLEITIEKLERRAERIRAEMRTSFAGVSQDLAIRVQGFKDYLVGSLQDLASAAENIELGADDREPVVPPEVQKMRSRERGEALSRREPERAPDLDNPQFTKSKFADRVRQIRHLLDRYRTRPDYYGPAWQLRRTFEPIHAERVSQWFFSQGGRGAVRSMGSRLQNILVSSAVISVVYSLYGDRLRPLILVNTPERLGEWRRGLQDCLGISRMDFSSERGITMFEAPEPLALKADRITQQKQLPLIIIDESEDKVSVSMLQFPLWLAFAPNPEAPPMIDNW</sequence>
<dbReference type="EMBL" id="JAQPOK010000001">
    <property type="protein sequence ID" value="MDJ1177242.1"/>
    <property type="molecule type" value="Genomic_DNA"/>
</dbReference>
<feature type="region of interest" description="Disordered" evidence="2">
    <location>
        <begin position="221"/>
        <end position="260"/>
    </location>
</feature>
<feature type="compositionally biased region" description="Low complexity" evidence="2">
    <location>
        <begin position="11"/>
        <end position="26"/>
    </location>
</feature>
<keyword evidence="1" id="KW-0175">Coiled coil</keyword>
<accession>A0ABT7BDI9</accession>
<comment type="caution">
    <text evidence="3">The sequence shown here is derived from an EMBL/GenBank/DDBJ whole genome shotgun (WGS) entry which is preliminary data.</text>
</comment>
<feature type="compositionally biased region" description="Basic and acidic residues" evidence="2">
    <location>
        <begin position="27"/>
        <end position="40"/>
    </location>
</feature>
<feature type="region of interest" description="Disordered" evidence="2">
    <location>
        <begin position="1"/>
        <end position="103"/>
    </location>
</feature>
<feature type="compositionally biased region" description="Basic and acidic residues" evidence="2">
    <location>
        <begin position="233"/>
        <end position="254"/>
    </location>
</feature>
<protein>
    <submittedName>
        <fullName evidence="3">DUF3086 domain-containing protein</fullName>
    </submittedName>
</protein>
<evidence type="ECO:0000256" key="2">
    <source>
        <dbReference type="SAM" id="MobiDB-lite"/>
    </source>
</evidence>
<evidence type="ECO:0000256" key="1">
    <source>
        <dbReference type="SAM" id="Coils"/>
    </source>
</evidence>
<keyword evidence="4" id="KW-1185">Reference proteome</keyword>
<gene>
    <name evidence="3" type="ORF">PJF56_00020</name>
</gene>
<dbReference type="Proteomes" id="UP001231370">
    <property type="component" value="Unassembled WGS sequence"/>
</dbReference>
<evidence type="ECO:0000313" key="3">
    <source>
        <dbReference type="EMBL" id="MDJ1177242.1"/>
    </source>
</evidence>
<dbReference type="Pfam" id="PF11285">
    <property type="entry name" value="DUF3086"/>
    <property type="match status" value="1"/>
</dbReference>
<feature type="compositionally biased region" description="Polar residues" evidence="2">
    <location>
        <begin position="48"/>
        <end position="59"/>
    </location>
</feature>
<dbReference type="RefSeq" id="WP_283760570.1">
    <property type="nucleotide sequence ID" value="NZ_JAQPOK010000001.1"/>
</dbReference>
<proteinExistence type="predicted"/>
<feature type="coiled-coil region" evidence="1">
    <location>
        <begin position="110"/>
        <end position="180"/>
    </location>
</feature>
<feature type="compositionally biased region" description="Basic and acidic residues" evidence="2">
    <location>
        <begin position="66"/>
        <end position="100"/>
    </location>
</feature>
<name>A0ABT7BDI9_9CYAN</name>